<dbReference type="GO" id="GO:0006264">
    <property type="term" value="P:mitochondrial DNA replication"/>
    <property type="evidence" value="ECO:0007669"/>
    <property type="project" value="TreeGrafter"/>
</dbReference>
<protein>
    <submittedName>
        <fullName evidence="2">Uncharacterized protein</fullName>
    </submittedName>
</protein>
<evidence type="ECO:0000313" key="3">
    <source>
        <dbReference type="Proteomes" id="UP000747399"/>
    </source>
</evidence>
<proteinExistence type="predicted"/>
<comment type="caution">
    <text evidence="2">The sequence shown here is derived from an EMBL/GenBank/DDBJ whole genome shotgun (WGS) entry which is preliminary data.</text>
</comment>
<reference evidence="2" key="1">
    <citation type="journal article" date="2021" name="Proc. Natl. Acad. Sci. U.S.A.">
        <title>Three genomes in the algal genus Volvox reveal the fate of a haploid sex-determining region after a transition to homothallism.</title>
        <authorList>
            <person name="Yamamoto K."/>
            <person name="Hamaji T."/>
            <person name="Kawai-Toyooka H."/>
            <person name="Matsuzaki R."/>
            <person name="Takahashi F."/>
            <person name="Nishimura Y."/>
            <person name="Kawachi M."/>
            <person name="Noguchi H."/>
            <person name="Minakuchi Y."/>
            <person name="Umen J.G."/>
            <person name="Toyoda A."/>
            <person name="Nozaki H."/>
        </authorList>
    </citation>
    <scope>NUCLEOTIDE SEQUENCE</scope>
    <source>
        <strain evidence="2">NIES-3780</strain>
    </source>
</reference>
<accession>A0A8J4BX44</accession>
<dbReference type="InterPro" id="IPR011344">
    <property type="entry name" value="ssDNA-bd"/>
</dbReference>
<dbReference type="AlphaFoldDB" id="A0A8J4BX44"/>
<feature type="compositionally biased region" description="Basic and acidic residues" evidence="1">
    <location>
        <begin position="313"/>
        <end position="322"/>
    </location>
</feature>
<feature type="region of interest" description="Disordered" evidence="1">
    <location>
        <begin position="302"/>
        <end position="322"/>
    </location>
</feature>
<dbReference type="GO" id="GO:0003697">
    <property type="term" value="F:single-stranded DNA binding"/>
    <property type="evidence" value="ECO:0007669"/>
    <property type="project" value="InterPro"/>
</dbReference>
<dbReference type="Proteomes" id="UP000747399">
    <property type="component" value="Unassembled WGS sequence"/>
</dbReference>
<name>A0A8J4BX44_9CHLO</name>
<evidence type="ECO:0000313" key="2">
    <source>
        <dbReference type="EMBL" id="GIL67110.1"/>
    </source>
</evidence>
<dbReference type="PANTHER" id="PTHR10302">
    <property type="entry name" value="SINGLE-STRANDED DNA-BINDING PROTEIN"/>
    <property type="match status" value="1"/>
</dbReference>
<evidence type="ECO:0000256" key="1">
    <source>
        <dbReference type="SAM" id="MobiDB-lite"/>
    </source>
</evidence>
<keyword evidence="3" id="KW-1185">Reference proteome</keyword>
<organism evidence="2 3">
    <name type="scientific">Volvox africanus</name>
    <dbReference type="NCBI Taxonomy" id="51714"/>
    <lineage>
        <taxon>Eukaryota</taxon>
        <taxon>Viridiplantae</taxon>
        <taxon>Chlorophyta</taxon>
        <taxon>core chlorophytes</taxon>
        <taxon>Chlorophyceae</taxon>
        <taxon>CS clade</taxon>
        <taxon>Chlamydomonadales</taxon>
        <taxon>Volvocaceae</taxon>
        <taxon>Volvox</taxon>
    </lineage>
</organism>
<sequence>MLRHLAARRLLPQTALVVPIRRTVVARPVAPCSWSKRDEILSNWEALRANPEEWYDNRSRKNNPRAPDFVRRDNRSVAIWIDGRDTPEWYEDVLEQLDSRQMGQGRGERTSNRPRSDRRDSSAEYNNWLSLRESPEEWFDNRSRKTNPRAPDFRRKDDRSVALWLDSYNAPEWIEELLQELDARQSQRAAGYSQQSQQGGEMAPQQYMEDKRAAEMAKWDSLRSNPELWFDNRRSKTNPKAPDFKRKDDRSVALWLSSYQLPEYIDELLAELDARFEQRMSGQQQRQQDYQAYPEQQAYADYPQQQQQQYHQGEVDPREARQAEDLAKWESLRDHPEEWFDNRYSKPNPKWPDFRRRDDRSVVLWLSSRSAPEWINELLPKLDLLVQQREAARQSRGYSAGVEVGN</sequence>
<feature type="region of interest" description="Disordered" evidence="1">
    <location>
        <begin position="100"/>
        <end position="123"/>
    </location>
</feature>
<feature type="compositionally biased region" description="Basic and acidic residues" evidence="1">
    <location>
        <begin position="106"/>
        <end position="122"/>
    </location>
</feature>
<dbReference type="GO" id="GO:0042645">
    <property type="term" value="C:mitochondrial nucleoid"/>
    <property type="evidence" value="ECO:0007669"/>
    <property type="project" value="TreeGrafter"/>
</dbReference>
<dbReference type="PANTHER" id="PTHR10302:SF0">
    <property type="entry name" value="SINGLE-STRANDED DNA-BINDING PROTEIN, MITOCHONDRIAL"/>
    <property type="match status" value="1"/>
</dbReference>
<gene>
    <name evidence="2" type="ORF">Vafri_20554</name>
</gene>
<feature type="compositionally biased region" description="Low complexity" evidence="1">
    <location>
        <begin position="302"/>
        <end position="312"/>
    </location>
</feature>
<dbReference type="EMBL" id="BNCO01000094">
    <property type="protein sequence ID" value="GIL67110.1"/>
    <property type="molecule type" value="Genomic_DNA"/>
</dbReference>